<dbReference type="Pfam" id="PF02397">
    <property type="entry name" value="Bac_transf"/>
    <property type="match status" value="1"/>
</dbReference>
<feature type="transmembrane region" description="Helical" evidence="7">
    <location>
        <begin position="20"/>
        <end position="39"/>
    </location>
</feature>
<evidence type="ECO:0000256" key="4">
    <source>
        <dbReference type="ARBA" id="ARBA00022692"/>
    </source>
</evidence>
<dbReference type="Gene3D" id="3.40.50.720">
    <property type="entry name" value="NAD(P)-binding Rossmann-like Domain"/>
    <property type="match status" value="1"/>
</dbReference>
<protein>
    <submittedName>
        <fullName evidence="9">UDP-glucose lipid carrier transferase</fullName>
    </submittedName>
</protein>
<feature type="transmembrane region" description="Helical" evidence="7">
    <location>
        <begin position="283"/>
        <end position="304"/>
    </location>
</feature>
<keyword evidence="5 7" id="KW-1133">Transmembrane helix</keyword>
<evidence type="ECO:0000256" key="1">
    <source>
        <dbReference type="ARBA" id="ARBA00004141"/>
    </source>
</evidence>
<evidence type="ECO:0000256" key="3">
    <source>
        <dbReference type="ARBA" id="ARBA00022679"/>
    </source>
</evidence>
<evidence type="ECO:0000256" key="2">
    <source>
        <dbReference type="ARBA" id="ARBA00006464"/>
    </source>
</evidence>
<dbReference type="PANTHER" id="PTHR30576:SF21">
    <property type="entry name" value="UDP-GLUCOSE:UNDECAPRENYL-PHOSPHATE GLUCOSE-1-PHOSPHATE TRANSFERASE"/>
    <property type="match status" value="1"/>
</dbReference>
<proteinExistence type="inferred from homology"/>
<gene>
    <name evidence="9" type="ORF">SVA_1508</name>
</gene>
<reference evidence="9 10" key="1">
    <citation type="submission" date="2015-08" db="EMBL/GenBank/DDBJ databases">
        <title>Complete genome sequence of Sulfurifustis variabilis.</title>
        <authorList>
            <person name="Miura A."/>
            <person name="Kojima H."/>
            <person name="Fukui M."/>
        </authorList>
    </citation>
    <scope>NUCLEOTIDE SEQUENCE [LARGE SCALE GENOMIC DNA]</scope>
    <source>
        <strain evidence="10">skN76</strain>
    </source>
</reference>
<dbReference type="GO" id="GO:0009242">
    <property type="term" value="P:colanic acid biosynthetic process"/>
    <property type="evidence" value="ECO:0007669"/>
    <property type="project" value="TreeGrafter"/>
</dbReference>
<evidence type="ECO:0000313" key="10">
    <source>
        <dbReference type="Proteomes" id="UP000218899"/>
    </source>
</evidence>
<dbReference type="NCBIfam" id="TIGR03023">
    <property type="entry name" value="WcaJ_sugtrans"/>
    <property type="match status" value="1"/>
</dbReference>
<evidence type="ECO:0000256" key="6">
    <source>
        <dbReference type="ARBA" id="ARBA00023136"/>
    </source>
</evidence>
<dbReference type="KEGG" id="sva:SVA_1508"/>
<dbReference type="EMBL" id="AP014936">
    <property type="protein sequence ID" value="BAU48070.1"/>
    <property type="molecule type" value="Genomic_DNA"/>
</dbReference>
<dbReference type="PANTHER" id="PTHR30576">
    <property type="entry name" value="COLANIC BIOSYNTHESIS UDP-GLUCOSE LIPID CARRIER TRANSFERASE"/>
    <property type="match status" value="1"/>
</dbReference>
<evidence type="ECO:0000259" key="8">
    <source>
        <dbReference type="Pfam" id="PF02397"/>
    </source>
</evidence>
<dbReference type="GO" id="GO:0089702">
    <property type="term" value="F:undecaprenyl-phosphate glucose phosphotransferase activity"/>
    <property type="evidence" value="ECO:0007669"/>
    <property type="project" value="TreeGrafter"/>
</dbReference>
<dbReference type="NCBIfam" id="TIGR03025">
    <property type="entry name" value="EPS_sugtrans"/>
    <property type="match status" value="1"/>
</dbReference>
<keyword evidence="3 9" id="KW-0808">Transferase</keyword>
<dbReference type="InterPro" id="IPR036291">
    <property type="entry name" value="NAD(P)-bd_dom_sf"/>
</dbReference>
<dbReference type="InterPro" id="IPR017475">
    <property type="entry name" value="EPS_sugar_tfrase"/>
</dbReference>
<feature type="transmembrane region" description="Helical" evidence="7">
    <location>
        <begin position="81"/>
        <end position="98"/>
    </location>
</feature>
<dbReference type="AlphaFoldDB" id="A0A1B4V3D0"/>
<dbReference type="Pfam" id="PF13727">
    <property type="entry name" value="CoA_binding_3"/>
    <property type="match status" value="1"/>
</dbReference>
<dbReference type="InterPro" id="IPR003362">
    <property type="entry name" value="Bact_transf"/>
</dbReference>
<dbReference type="Proteomes" id="UP000218899">
    <property type="component" value="Chromosome"/>
</dbReference>
<feature type="transmembrane region" description="Helical" evidence="7">
    <location>
        <begin position="110"/>
        <end position="128"/>
    </location>
</feature>
<organism evidence="9 10">
    <name type="scientific">Sulfurifustis variabilis</name>
    <dbReference type="NCBI Taxonomy" id="1675686"/>
    <lineage>
        <taxon>Bacteria</taxon>
        <taxon>Pseudomonadati</taxon>
        <taxon>Pseudomonadota</taxon>
        <taxon>Gammaproteobacteria</taxon>
        <taxon>Acidiferrobacterales</taxon>
        <taxon>Acidiferrobacteraceae</taxon>
        <taxon>Sulfurifustis</taxon>
    </lineage>
</organism>
<keyword evidence="10" id="KW-1185">Reference proteome</keyword>
<dbReference type="InterPro" id="IPR017473">
    <property type="entry name" value="Undecaprenyl-P_gluc_Ptfrase"/>
</dbReference>
<comment type="similarity">
    <text evidence="2">Belongs to the bacterial sugar transferase family.</text>
</comment>
<dbReference type="SUPFAM" id="SSF51735">
    <property type="entry name" value="NAD(P)-binding Rossmann-fold domains"/>
    <property type="match status" value="1"/>
</dbReference>
<dbReference type="GO" id="GO:0016020">
    <property type="term" value="C:membrane"/>
    <property type="evidence" value="ECO:0007669"/>
    <property type="project" value="UniProtKB-SubCell"/>
</dbReference>
<sequence>MRIENLVRPSRAKLAAFSQFMDAAVIVTALWLLALLLGVEWQEAHLVAGFWAIGLFLLLGNISNLYYTFRGVSGGKEFGRLWLTWTAVVLALLFLAYSTKTSETYSRRLYLSWFVLTPLFLVIWRGWLQILVGSMRSRGFNTRSAAIVGARELGAYLANNILDAPWMGLRAVGFYDDRRPTGSRPLVREPVEVVGNLETLVRHARDGRIDIVYITLPMSAEKRIQDLIARLSDTTVSVYLIPDVFIFDLLHASWGTVGDLPALSISETPFYGVDGIIKRLEDVLLAAAILLVVAIPLVVIAIGVKLTSPGPVLFRQHRYGLRGNKIEVWKFRTMTVCENGENVVQASRTDSRVTRFGAFLRRTSLDELPQLFNVLQGTMSLVGPRPHAVVHNEQYRRLIGRYMLRHKVKPGITGLAQVNGWRGETDSLDKMRKRVEYDLAYIHNWSLWLDLKILFLTAFRAFNDKNAY</sequence>
<dbReference type="RefSeq" id="WP_197703415.1">
    <property type="nucleotide sequence ID" value="NZ_AP014936.1"/>
</dbReference>
<feature type="domain" description="Bacterial sugar transferase" evidence="8">
    <location>
        <begin position="278"/>
        <end position="462"/>
    </location>
</feature>
<name>A0A1B4V3D0_9GAMM</name>
<keyword evidence="6 7" id="KW-0472">Membrane</keyword>
<feature type="transmembrane region" description="Helical" evidence="7">
    <location>
        <begin position="45"/>
        <end position="69"/>
    </location>
</feature>
<evidence type="ECO:0000313" key="9">
    <source>
        <dbReference type="EMBL" id="BAU48070.1"/>
    </source>
</evidence>
<evidence type="ECO:0000256" key="5">
    <source>
        <dbReference type="ARBA" id="ARBA00022989"/>
    </source>
</evidence>
<accession>A0A1B4V3D0</accession>
<keyword evidence="4 7" id="KW-0812">Transmembrane</keyword>
<comment type="subcellular location">
    <subcellularLocation>
        <location evidence="1">Membrane</location>
        <topology evidence="1">Multi-pass membrane protein</topology>
    </subcellularLocation>
</comment>
<evidence type="ECO:0000256" key="7">
    <source>
        <dbReference type="SAM" id="Phobius"/>
    </source>
</evidence>